<dbReference type="GO" id="GO:0000155">
    <property type="term" value="F:phosphorelay sensor kinase activity"/>
    <property type="evidence" value="ECO:0007669"/>
    <property type="project" value="InterPro"/>
</dbReference>
<organism evidence="18 19">
    <name type="scientific">Capillimicrobium parvum</name>
    <dbReference type="NCBI Taxonomy" id="2884022"/>
    <lineage>
        <taxon>Bacteria</taxon>
        <taxon>Bacillati</taxon>
        <taxon>Actinomycetota</taxon>
        <taxon>Thermoleophilia</taxon>
        <taxon>Solirubrobacterales</taxon>
        <taxon>Capillimicrobiaceae</taxon>
        <taxon>Capillimicrobium</taxon>
    </lineage>
</organism>
<dbReference type="SMART" id="SM00388">
    <property type="entry name" value="HisKA"/>
    <property type="match status" value="1"/>
</dbReference>
<evidence type="ECO:0000256" key="5">
    <source>
        <dbReference type="ARBA" id="ARBA00022553"/>
    </source>
</evidence>
<dbReference type="InterPro" id="IPR005467">
    <property type="entry name" value="His_kinase_dom"/>
</dbReference>
<dbReference type="CDD" id="cd00075">
    <property type="entry name" value="HATPase"/>
    <property type="match status" value="1"/>
</dbReference>
<evidence type="ECO:0000259" key="15">
    <source>
        <dbReference type="PROSITE" id="PS50109"/>
    </source>
</evidence>
<dbReference type="Pfam" id="PF00512">
    <property type="entry name" value="HisKA"/>
    <property type="match status" value="1"/>
</dbReference>
<dbReference type="InterPro" id="IPR035965">
    <property type="entry name" value="PAS-like_dom_sf"/>
</dbReference>
<keyword evidence="7 14" id="KW-0812">Transmembrane</keyword>
<dbReference type="EC" id="2.7.13.3" evidence="4"/>
<dbReference type="GO" id="GO:0009927">
    <property type="term" value="F:histidine phosphotransfer kinase activity"/>
    <property type="evidence" value="ECO:0007669"/>
    <property type="project" value="TreeGrafter"/>
</dbReference>
<dbReference type="CDD" id="cd00156">
    <property type="entry name" value="REC"/>
    <property type="match status" value="1"/>
</dbReference>
<protein>
    <recommendedName>
        <fullName evidence="4">histidine kinase</fullName>
        <ecNumber evidence="4">2.7.13.3</ecNumber>
    </recommendedName>
</protein>
<dbReference type="SMART" id="SM00448">
    <property type="entry name" value="REC"/>
    <property type="match status" value="1"/>
</dbReference>
<keyword evidence="5 12" id="KW-0597">Phosphoprotein</keyword>
<evidence type="ECO:0000256" key="14">
    <source>
        <dbReference type="SAM" id="Phobius"/>
    </source>
</evidence>
<dbReference type="Proteomes" id="UP001162834">
    <property type="component" value="Chromosome"/>
</dbReference>
<dbReference type="Pfam" id="PF00072">
    <property type="entry name" value="Response_reg"/>
    <property type="match status" value="1"/>
</dbReference>
<dbReference type="CDD" id="cd00082">
    <property type="entry name" value="HisKA"/>
    <property type="match status" value="1"/>
</dbReference>
<dbReference type="Gene3D" id="1.10.8.500">
    <property type="entry name" value="HAMP domain in histidine kinase"/>
    <property type="match status" value="1"/>
</dbReference>
<comment type="subcellular location">
    <subcellularLocation>
        <location evidence="3">Cell membrane</location>
    </subcellularLocation>
</comment>
<name>A0A9E7BZ56_9ACTN</name>
<dbReference type="KEGG" id="sbae:DSM104329_00509"/>
<evidence type="ECO:0000256" key="13">
    <source>
        <dbReference type="SAM" id="Coils"/>
    </source>
</evidence>
<evidence type="ECO:0000256" key="3">
    <source>
        <dbReference type="ARBA" id="ARBA00004236"/>
    </source>
</evidence>
<dbReference type="Gene3D" id="3.40.50.2300">
    <property type="match status" value="1"/>
</dbReference>
<feature type="domain" description="Histidine kinase" evidence="15">
    <location>
        <begin position="341"/>
        <end position="558"/>
    </location>
</feature>
<evidence type="ECO:0000256" key="2">
    <source>
        <dbReference type="ARBA" id="ARBA00001968"/>
    </source>
</evidence>
<dbReference type="SUPFAM" id="SSF55874">
    <property type="entry name" value="ATPase domain of HSP90 chaperone/DNA topoisomerase II/histidine kinase"/>
    <property type="match status" value="1"/>
</dbReference>
<keyword evidence="9 14" id="KW-1133">Transmembrane helix</keyword>
<dbReference type="InterPro" id="IPR036097">
    <property type="entry name" value="HisK_dim/P_sf"/>
</dbReference>
<dbReference type="PROSITE" id="PS50110">
    <property type="entry name" value="RESPONSE_REGULATORY"/>
    <property type="match status" value="1"/>
</dbReference>
<evidence type="ECO:0000256" key="1">
    <source>
        <dbReference type="ARBA" id="ARBA00000085"/>
    </source>
</evidence>
<dbReference type="InterPro" id="IPR003594">
    <property type="entry name" value="HATPase_dom"/>
</dbReference>
<keyword evidence="13" id="KW-0175">Coiled coil</keyword>
<feature type="domain" description="HAMP" evidence="17">
    <location>
        <begin position="179"/>
        <end position="231"/>
    </location>
</feature>
<feature type="transmembrane region" description="Helical" evidence="14">
    <location>
        <begin position="155"/>
        <end position="181"/>
    </location>
</feature>
<gene>
    <name evidence="18" type="primary">rcsC_1</name>
    <name evidence="18" type="ORF">DSM104329_00509</name>
</gene>
<feature type="coiled-coil region" evidence="13">
    <location>
        <begin position="219"/>
        <end position="246"/>
    </location>
</feature>
<dbReference type="SMART" id="SM00304">
    <property type="entry name" value="HAMP"/>
    <property type="match status" value="1"/>
</dbReference>
<dbReference type="FunFam" id="1.10.287.130:FF:000001">
    <property type="entry name" value="Two-component sensor histidine kinase"/>
    <property type="match status" value="1"/>
</dbReference>
<accession>A0A9E7BZ56</accession>
<dbReference type="InterPro" id="IPR003660">
    <property type="entry name" value="HAMP_dom"/>
</dbReference>
<dbReference type="InterPro" id="IPR011006">
    <property type="entry name" value="CheY-like_superfamily"/>
</dbReference>
<keyword evidence="6 18" id="KW-0808">Transferase</keyword>
<dbReference type="PANTHER" id="PTHR43047">
    <property type="entry name" value="TWO-COMPONENT HISTIDINE PROTEIN KINASE"/>
    <property type="match status" value="1"/>
</dbReference>
<evidence type="ECO:0000256" key="10">
    <source>
        <dbReference type="ARBA" id="ARBA00023012"/>
    </source>
</evidence>
<dbReference type="PANTHER" id="PTHR43047:SF72">
    <property type="entry name" value="OSMOSENSING HISTIDINE PROTEIN KINASE SLN1"/>
    <property type="match status" value="1"/>
</dbReference>
<keyword evidence="10" id="KW-0902">Two-component regulatory system</keyword>
<keyword evidence="8 18" id="KW-0418">Kinase</keyword>
<evidence type="ECO:0000256" key="4">
    <source>
        <dbReference type="ARBA" id="ARBA00012438"/>
    </source>
</evidence>
<dbReference type="SUPFAM" id="SSF158472">
    <property type="entry name" value="HAMP domain-like"/>
    <property type="match status" value="1"/>
</dbReference>
<dbReference type="EMBL" id="CP087164">
    <property type="protein sequence ID" value="UGS34137.1"/>
    <property type="molecule type" value="Genomic_DNA"/>
</dbReference>
<evidence type="ECO:0000313" key="19">
    <source>
        <dbReference type="Proteomes" id="UP001162834"/>
    </source>
</evidence>
<evidence type="ECO:0000256" key="9">
    <source>
        <dbReference type="ARBA" id="ARBA00022989"/>
    </source>
</evidence>
<evidence type="ECO:0000256" key="12">
    <source>
        <dbReference type="PROSITE-ProRule" id="PRU00169"/>
    </source>
</evidence>
<dbReference type="Gene3D" id="3.30.450.20">
    <property type="entry name" value="PAS domain"/>
    <property type="match status" value="1"/>
</dbReference>
<reference evidence="18" key="1">
    <citation type="journal article" date="2022" name="Int. J. Syst. Evol. Microbiol.">
        <title>Pseudomonas aegrilactucae sp. nov. and Pseudomonas morbosilactucae sp. nov., pathogens causing bacterial rot of lettuce in Japan.</title>
        <authorList>
            <person name="Sawada H."/>
            <person name="Fujikawa T."/>
            <person name="Satou M."/>
        </authorList>
    </citation>
    <scope>NUCLEOTIDE SEQUENCE</scope>
    <source>
        <strain evidence="18">0166_1</strain>
    </source>
</reference>
<dbReference type="Pfam" id="PF02518">
    <property type="entry name" value="HATPase_c"/>
    <property type="match status" value="1"/>
</dbReference>
<evidence type="ECO:0000313" key="18">
    <source>
        <dbReference type="EMBL" id="UGS34137.1"/>
    </source>
</evidence>
<dbReference type="RefSeq" id="WP_259313827.1">
    <property type="nucleotide sequence ID" value="NZ_CP087164.1"/>
</dbReference>
<evidence type="ECO:0000256" key="11">
    <source>
        <dbReference type="ARBA" id="ARBA00023136"/>
    </source>
</evidence>
<evidence type="ECO:0000259" key="16">
    <source>
        <dbReference type="PROSITE" id="PS50110"/>
    </source>
</evidence>
<dbReference type="Gene3D" id="1.10.287.130">
    <property type="match status" value="1"/>
</dbReference>
<sequence>MRKLSVGRSFRLVLIGLTLVLAALAGLGVARLYDARRDYEDDLSDAYSLQAAATQIKAAAIAEEATLQSTSREEAQARARRLFEDGVASARRLAADDPSSARLLSKAVAEQSALRRADGGDDSIAPRPALAELVALQRERRAKAADDASSRTRTALIVVAAFGVLAVLLALVALGAVLAALRRPIDALVDAAGRLAAGDLHVRVEDDLPGELAGVGRAFNAMAGDLERAQQALAEERERLAVTIESLGDGLLVVEDGVVVEHNPRAEELLGPLPAGTPLAGVAALPEPLEALAGEVVVESGRRTLAITASRLGYTRGLVWTVRDVSERARLERLKSEFVATASHELRSPLTSIKGFVELLRASPGLTARQREWVDIVLSSSDRLVEMVNDLLDVARVEAGRVEIHRRPTDVGAIGREVAALIGPRLQSRDQHLRLELPPDLPRAMADPARLRQVMTNLLTNAHQYTQPGGHIELRACADDHGVRIEVADDGPGMTADQTDRVFERFYRARGSAGSGQPGSGLGLAIVRSLVDLQGGAIDVVSKPGAGSTFVVSLPGVPALEPGARPAGLHGPRVLVVEDDAVAAEAIVAALEALGVDAVAVHDAPSALARLSAEHFDAMTLDVLLGHAAGFGVLRAVRDDPRLIGMPVMAVSSLSGRHGALSGEVVVDRGLDADELADALGAGVLAERVRVLVVGRPQTRAQVGAALGELGVEFEWASGADEAARRSGAGRFEVALVDAGMRDAGDAVTRLQLSGRRLRPSVVVFADGGEAPGLARLDAQPLPVEDAGAVVLGMLESRPSAEVGG</sequence>
<comment type="cofactor">
    <cofactor evidence="2">
        <name>a divalent metal cation</name>
        <dbReference type="ChEBI" id="CHEBI:60240"/>
    </cofactor>
</comment>
<comment type="catalytic activity">
    <reaction evidence="1">
        <text>ATP + protein L-histidine = ADP + protein N-phospho-L-histidine.</text>
        <dbReference type="EC" id="2.7.13.3"/>
    </reaction>
</comment>
<evidence type="ECO:0000256" key="6">
    <source>
        <dbReference type="ARBA" id="ARBA00022679"/>
    </source>
</evidence>
<dbReference type="PROSITE" id="PS50885">
    <property type="entry name" value="HAMP"/>
    <property type="match status" value="1"/>
</dbReference>
<dbReference type="PRINTS" id="PR00344">
    <property type="entry name" value="BCTRLSENSOR"/>
</dbReference>
<keyword evidence="11 14" id="KW-0472">Membrane</keyword>
<dbReference type="GO" id="GO:0005509">
    <property type="term" value="F:calcium ion binding"/>
    <property type="evidence" value="ECO:0007669"/>
    <property type="project" value="UniProtKB-ARBA"/>
</dbReference>
<feature type="modified residue" description="4-aspartylphosphate" evidence="12">
    <location>
        <position position="622"/>
    </location>
</feature>
<dbReference type="InterPro" id="IPR036890">
    <property type="entry name" value="HATPase_C_sf"/>
</dbReference>
<dbReference type="InterPro" id="IPR001789">
    <property type="entry name" value="Sig_transdc_resp-reg_receiver"/>
</dbReference>
<dbReference type="Pfam" id="PF00672">
    <property type="entry name" value="HAMP"/>
    <property type="match status" value="1"/>
</dbReference>
<evidence type="ECO:0000259" key="17">
    <source>
        <dbReference type="PROSITE" id="PS50885"/>
    </source>
</evidence>
<evidence type="ECO:0000256" key="8">
    <source>
        <dbReference type="ARBA" id="ARBA00022777"/>
    </source>
</evidence>
<feature type="domain" description="Response regulatory" evidence="16">
    <location>
        <begin position="573"/>
        <end position="684"/>
    </location>
</feature>
<dbReference type="PROSITE" id="PS50109">
    <property type="entry name" value="HIS_KIN"/>
    <property type="match status" value="1"/>
</dbReference>
<dbReference type="GO" id="GO:0005886">
    <property type="term" value="C:plasma membrane"/>
    <property type="evidence" value="ECO:0007669"/>
    <property type="project" value="UniProtKB-SubCell"/>
</dbReference>
<evidence type="ECO:0000256" key="7">
    <source>
        <dbReference type="ARBA" id="ARBA00022692"/>
    </source>
</evidence>
<proteinExistence type="predicted"/>
<dbReference type="CDD" id="cd06225">
    <property type="entry name" value="HAMP"/>
    <property type="match status" value="1"/>
</dbReference>
<dbReference type="SUPFAM" id="SSF52172">
    <property type="entry name" value="CheY-like"/>
    <property type="match status" value="1"/>
</dbReference>
<dbReference type="SUPFAM" id="SSF55785">
    <property type="entry name" value="PYP-like sensor domain (PAS domain)"/>
    <property type="match status" value="1"/>
</dbReference>
<keyword evidence="19" id="KW-1185">Reference proteome</keyword>
<dbReference type="InterPro" id="IPR003661">
    <property type="entry name" value="HisK_dim/P_dom"/>
</dbReference>
<dbReference type="SMART" id="SM00387">
    <property type="entry name" value="HATPase_c"/>
    <property type="match status" value="1"/>
</dbReference>
<dbReference type="AlphaFoldDB" id="A0A9E7BZ56"/>
<dbReference type="SUPFAM" id="SSF47384">
    <property type="entry name" value="Homodimeric domain of signal transducing histidine kinase"/>
    <property type="match status" value="1"/>
</dbReference>
<dbReference type="FunFam" id="3.30.565.10:FF:000006">
    <property type="entry name" value="Sensor histidine kinase WalK"/>
    <property type="match status" value="1"/>
</dbReference>
<dbReference type="Gene3D" id="3.30.565.10">
    <property type="entry name" value="Histidine kinase-like ATPase, C-terminal domain"/>
    <property type="match status" value="1"/>
</dbReference>
<dbReference type="InterPro" id="IPR004358">
    <property type="entry name" value="Sig_transdc_His_kin-like_C"/>
</dbReference>